<dbReference type="SMART" id="SM00239">
    <property type="entry name" value="C2"/>
    <property type="match status" value="2"/>
</dbReference>
<dbReference type="InterPro" id="IPR010734">
    <property type="entry name" value="Copine_C"/>
</dbReference>
<dbReference type="PROSITE" id="PS50004">
    <property type="entry name" value="C2"/>
    <property type="match status" value="1"/>
</dbReference>
<dbReference type="Pfam" id="PF07002">
    <property type="entry name" value="Copine"/>
    <property type="match status" value="1"/>
</dbReference>
<dbReference type="PANTHER" id="PTHR10857:SF106">
    <property type="entry name" value="C2 DOMAIN-CONTAINING PROTEIN"/>
    <property type="match status" value="1"/>
</dbReference>
<evidence type="ECO:0000256" key="2">
    <source>
        <dbReference type="ARBA" id="ARBA00022737"/>
    </source>
</evidence>
<accession>A0ABR2HAK2</accession>
<dbReference type="InterPro" id="IPR045052">
    <property type="entry name" value="Copine"/>
</dbReference>
<gene>
    <name evidence="5" type="ORF">M9Y10_025124</name>
</gene>
<dbReference type="CDD" id="cd04047">
    <property type="entry name" value="C2B_Copine"/>
    <property type="match status" value="1"/>
</dbReference>
<dbReference type="PROSITE" id="PS50234">
    <property type="entry name" value="VWFA"/>
    <property type="match status" value="1"/>
</dbReference>
<proteinExistence type="inferred from homology"/>
<dbReference type="InterPro" id="IPR037768">
    <property type="entry name" value="C2B_Copine"/>
</dbReference>
<evidence type="ECO:0000259" key="3">
    <source>
        <dbReference type="PROSITE" id="PS50004"/>
    </source>
</evidence>
<keyword evidence="2" id="KW-0677">Repeat</keyword>
<name>A0ABR2HAK2_9EUKA</name>
<dbReference type="Proteomes" id="UP001470230">
    <property type="component" value="Unassembled WGS sequence"/>
</dbReference>
<comment type="similarity">
    <text evidence="1">Belongs to the copine family.</text>
</comment>
<evidence type="ECO:0000256" key="1">
    <source>
        <dbReference type="ARBA" id="ARBA00009048"/>
    </source>
</evidence>
<dbReference type="InterPro" id="IPR036465">
    <property type="entry name" value="vWFA_dom_sf"/>
</dbReference>
<feature type="domain" description="C2" evidence="3">
    <location>
        <begin position="8"/>
        <end position="133"/>
    </location>
</feature>
<protein>
    <recommendedName>
        <fullName evidence="7">Copine family protein</fullName>
    </recommendedName>
</protein>
<organism evidence="5 6">
    <name type="scientific">Tritrichomonas musculus</name>
    <dbReference type="NCBI Taxonomy" id="1915356"/>
    <lineage>
        <taxon>Eukaryota</taxon>
        <taxon>Metamonada</taxon>
        <taxon>Parabasalia</taxon>
        <taxon>Tritrichomonadida</taxon>
        <taxon>Tritrichomonadidae</taxon>
        <taxon>Tritrichomonas</taxon>
    </lineage>
</organism>
<evidence type="ECO:0000313" key="6">
    <source>
        <dbReference type="Proteomes" id="UP001470230"/>
    </source>
</evidence>
<dbReference type="CDD" id="cd04048">
    <property type="entry name" value="C2A_Copine"/>
    <property type="match status" value="1"/>
</dbReference>
<sequence length="543" mass="62067">MNIAFMNKSYDSVTNLPVYEGQNNHPVIEIHVSCKDLIKLDIGSESDPMCVFFAKENDKYIEIDRTEVINNDPNPNFVHSFKTFYIFESHQPIRFEVYDSDSKNSKLKKHDFIGYYNTDIQNLVSNLDQSLTFELQNDETKSKRGTIILTCNQTKDSTIQLEGQIRVNNLKKMKTFAKNNPFFEISRPSESGKNIPIFRSETKSKCFSCTFQTFSIPIRSICQNSLDEPITVTFFDYRSRKSAKKIGHYEYSVRNFMEALNTKFDLKGEKIKSVGQFEFLKLEVISKPTFADYLKSGIQLNMITAIDFTISNGNPNSISSLHHIYKSDKKLNQYQKSILAIGSILEKYDRDQKFPVFGFGAHFDNSNHSVFPLTFDDSNVEVDGIQGIFNAYENALQKVTLAGPTYFAPVIKQATLKAIENFNTNKTYTILLIMTDGEILDMPKTIDAIVDASDCPLSIIIIGVGYADFSKMDELDADDNPLVSKEGITMKRDIVQFVPFNKFKDNMQRLEKEVLAEVPNQIHQYCSSHGLIPQFDKNDDFHL</sequence>
<dbReference type="PANTHER" id="PTHR10857">
    <property type="entry name" value="COPINE"/>
    <property type="match status" value="1"/>
</dbReference>
<dbReference type="SUPFAM" id="SSF53300">
    <property type="entry name" value="vWA-like"/>
    <property type="match status" value="1"/>
</dbReference>
<keyword evidence="6" id="KW-1185">Reference proteome</keyword>
<reference evidence="5 6" key="1">
    <citation type="submission" date="2024-04" db="EMBL/GenBank/DDBJ databases">
        <title>Tritrichomonas musculus Genome.</title>
        <authorList>
            <person name="Alves-Ferreira E."/>
            <person name="Grigg M."/>
            <person name="Lorenzi H."/>
            <person name="Galac M."/>
        </authorList>
    </citation>
    <scope>NUCLEOTIDE SEQUENCE [LARGE SCALE GENOMIC DNA]</scope>
    <source>
        <strain evidence="5 6">EAF2021</strain>
    </source>
</reference>
<dbReference type="Gene3D" id="2.60.40.150">
    <property type="entry name" value="C2 domain"/>
    <property type="match status" value="2"/>
</dbReference>
<dbReference type="EMBL" id="JAPFFF010000035">
    <property type="protein sequence ID" value="KAK8843269.1"/>
    <property type="molecule type" value="Genomic_DNA"/>
</dbReference>
<dbReference type="InterPro" id="IPR035892">
    <property type="entry name" value="C2_domain_sf"/>
</dbReference>
<dbReference type="InterPro" id="IPR000008">
    <property type="entry name" value="C2_dom"/>
</dbReference>
<dbReference type="InterPro" id="IPR002035">
    <property type="entry name" value="VWF_A"/>
</dbReference>
<evidence type="ECO:0000313" key="5">
    <source>
        <dbReference type="EMBL" id="KAK8843269.1"/>
    </source>
</evidence>
<dbReference type="Gene3D" id="3.40.50.410">
    <property type="entry name" value="von Willebrand factor, type A domain"/>
    <property type="match status" value="1"/>
</dbReference>
<dbReference type="Pfam" id="PF00168">
    <property type="entry name" value="C2"/>
    <property type="match status" value="2"/>
</dbReference>
<evidence type="ECO:0008006" key="7">
    <source>
        <dbReference type="Google" id="ProtNLM"/>
    </source>
</evidence>
<dbReference type="SUPFAM" id="SSF49562">
    <property type="entry name" value="C2 domain (Calcium/lipid-binding domain, CaLB)"/>
    <property type="match status" value="2"/>
</dbReference>
<feature type="domain" description="VWFA" evidence="4">
    <location>
        <begin position="301"/>
        <end position="518"/>
    </location>
</feature>
<comment type="caution">
    <text evidence="5">The sequence shown here is derived from an EMBL/GenBank/DDBJ whole genome shotgun (WGS) entry which is preliminary data.</text>
</comment>
<evidence type="ECO:0000259" key="4">
    <source>
        <dbReference type="PROSITE" id="PS50234"/>
    </source>
</evidence>
<dbReference type="SMART" id="SM00327">
    <property type="entry name" value="VWA"/>
    <property type="match status" value="1"/>
</dbReference>